<name>A0A369WQW7_9GAMM</name>
<keyword evidence="7" id="KW-1185">Reference proteome</keyword>
<dbReference type="OrthoDB" id="9806643at2"/>
<organism evidence="6 7">
    <name type="scientific">Motiliproteus coralliicola</name>
    <dbReference type="NCBI Taxonomy" id="2283196"/>
    <lineage>
        <taxon>Bacteria</taxon>
        <taxon>Pseudomonadati</taxon>
        <taxon>Pseudomonadota</taxon>
        <taxon>Gammaproteobacteria</taxon>
        <taxon>Oceanospirillales</taxon>
        <taxon>Oceanospirillaceae</taxon>
        <taxon>Motiliproteus</taxon>
    </lineage>
</organism>
<comment type="subunit">
    <text evidence="5">Homodimer.</text>
</comment>
<protein>
    <recommendedName>
        <fullName evidence="5">Ribosomal RNA large subunit methyltransferase H</fullName>
        <ecNumber evidence="5">2.1.1.177</ecNumber>
    </recommendedName>
    <alternativeName>
        <fullName evidence="5">23S rRNA (pseudouridine1915-N3)-methyltransferase</fullName>
    </alternativeName>
    <alternativeName>
        <fullName evidence="5">23S rRNA m3Psi1915 methyltransferase</fullName>
    </alternativeName>
    <alternativeName>
        <fullName evidence="5">rRNA (pseudouridine-N3-)-methyltransferase RlmH</fullName>
    </alternativeName>
</protein>
<comment type="function">
    <text evidence="5">Specifically methylates the pseudouridine at position 1915 (m3Psi1915) in 23S rRNA.</text>
</comment>
<dbReference type="SUPFAM" id="SSF75217">
    <property type="entry name" value="alpha/beta knot"/>
    <property type="match status" value="1"/>
</dbReference>
<comment type="subcellular location">
    <subcellularLocation>
        <location evidence="5">Cytoplasm</location>
    </subcellularLocation>
</comment>
<dbReference type="PANTHER" id="PTHR33603">
    <property type="entry name" value="METHYLTRANSFERASE"/>
    <property type="match status" value="1"/>
</dbReference>
<comment type="similarity">
    <text evidence="4 5">Belongs to the RNA methyltransferase RlmH family.</text>
</comment>
<dbReference type="GO" id="GO:0005737">
    <property type="term" value="C:cytoplasm"/>
    <property type="evidence" value="ECO:0007669"/>
    <property type="project" value="UniProtKB-SubCell"/>
</dbReference>
<sequence>MRIRLICVGTKMPAWVEAGYQEYAKRMPPEMALELRELSLGHRGKGADLKRAITSEGDAMLAAIGKGDRVIALDVLGKPISTEQLAGQLADFQMEGGNLSLLIGGPDGLDPRCLALAERKWSLSKLTLPHPLVRVLLAEQLYRGWTVLQGHPYHK</sequence>
<dbReference type="InterPro" id="IPR003742">
    <property type="entry name" value="RlmH-like"/>
</dbReference>
<evidence type="ECO:0000256" key="2">
    <source>
        <dbReference type="ARBA" id="ARBA00022679"/>
    </source>
</evidence>
<dbReference type="HAMAP" id="MF_00658">
    <property type="entry name" value="23SrRNA_methyltr_H"/>
    <property type="match status" value="1"/>
</dbReference>
<keyword evidence="2 5" id="KW-0808">Transferase</keyword>
<dbReference type="Gene3D" id="3.40.1280.10">
    <property type="match status" value="1"/>
</dbReference>
<reference evidence="6 7" key="1">
    <citation type="submission" date="2018-07" db="EMBL/GenBank/DDBJ databases">
        <title>Motiliproteus coralliicola sp. nov., a bacterium isolated from Coral.</title>
        <authorList>
            <person name="Wang G."/>
        </authorList>
    </citation>
    <scope>NUCLEOTIDE SEQUENCE [LARGE SCALE GENOMIC DNA]</scope>
    <source>
        <strain evidence="6 7">C34</strain>
    </source>
</reference>
<evidence type="ECO:0000313" key="6">
    <source>
        <dbReference type="EMBL" id="RDE24092.1"/>
    </source>
</evidence>
<dbReference type="NCBIfam" id="TIGR00246">
    <property type="entry name" value="tRNA_RlmH_YbeA"/>
    <property type="match status" value="1"/>
</dbReference>
<comment type="caution">
    <text evidence="6">The sequence shown here is derived from an EMBL/GenBank/DDBJ whole genome shotgun (WGS) entry which is preliminary data.</text>
</comment>
<dbReference type="Proteomes" id="UP000253769">
    <property type="component" value="Unassembled WGS sequence"/>
</dbReference>
<keyword evidence="5" id="KW-0698">rRNA processing</keyword>
<keyword evidence="3 5" id="KW-0949">S-adenosyl-L-methionine</keyword>
<dbReference type="EC" id="2.1.1.177" evidence="5"/>
<keyword evidence="5" id="KW-0963">Cytoplasm</keyword>
<evidence type="ECO:0000256" key="1">
    <source>
        <dbReference type="ARBA" id="ARBA00022603"/>
    </source>
</evidence>
<dbReference type="AlphaFoldDB" id="A0A369WQW7"/>
<keyword evidence="1 5" id="KW-0489">Methyltransferase</keyword>
<gene>
    <name evidence="5" type="primary">rlmH</name>
    <name evidence="6" type="ORF">DV711_00335</name>
</gene>
<comment type="catalytic activity">
    <reaction evidence="5">
        <text>pseudouridine(1915) in 23S rRNA + S-adenosyl-L-methionine = N(3)-methylpseudouridine(1915) in 23S rRNA + S-adenosyl-L-homocysteine + H(+)</text>
        <dbReference type="Rhea" id="RHEA:42752"/>
        <dbReference type="Rhea" id="RHEA-COMP:10221"/>
        <dbReference type="Rhea" id="RHEA-COMP:10222"/>
        <dbReference type="ChEBI" id="CHEBI:15378"/>
        <dbReference type="ChEBI" id="CHEBI:57856"/>
        <dbReference type="ChEBI" id="CHEBI:59789"/>
        <dbReference type="ChEBI" id="CHEBI:65314"/>
        <dbReference type="ChEBI" id="CHEBI:74486"/>
        <dbReference type="EC" id="2.1.1.177"/>
    </reaction>
</comment>
<feature type="binding site" evidence="5">
    <location>
        <position position="104"/>
    </location>
    <ligand>
        <name>S-adenosyl-L-methionine</name>
        <dbReference type="ChEBI" id="CHEBI:59789"/>
    </ligand>
</feature>
<dbReference type="Pfam" id="PF02590">
    <property type="entry name" value="SPOUT_MTase"/>
    <property type="match status" value="1"/>
</dbReference>
<evidence type="ECO:0000256" key="5">
    <source>
        <dbReference type="HAMAP-Rule" id="MF_00658"/>
    </source>
</evidence>
<dbReference type="CDD" id="cd18081">
    <property type="entry name" value="RlmH-like"/>
    <property type="match status" value="1"/>
</dbReference>
<dbReference type="InterPro" id="IPR029026">
    <property type="entry name" value="tRNA_m1G_MTases_N"/>
</dbReference>
<dbReference type="RefSeq" id="WP_114693673.1">
    <property type="nucleotide sequence ID" value="NZ_QQOH01000001.1"/>
</dbReference>
<dbReference type="PIRSF" id="PIRSF004505">
    <property type="entry name" value="MT_bac"/>
    <property type="match status" value="1"/>
</dbReference>
<proteinExistence type="inferred from homology"/>
<evidence type="ECO:0000256" key="3">
    <source>
        <dbReference type="ARBA" id="ARBA00022691"/>
    </source>
</evidence>
<feature type="binding site" evidence="5">
    <location>
        <position position="73"/>
    </location>
    <ligand>
        <name>S-adenosyl-L-methionine</name>
        <dbReference type="ChEBI" id="CHEBI:59789"/>
    </ligand>
</feature>
<accession>A0A369WQW7</accession>
<dbReference type="EMBL" id="QQOH01000001">
    <property type="protein sequence ID" value="RDE24092.1"/>
    <property type="molecule type" value="Genomic_DNA"/>
</dbReference>
<dbReference type="NCBIfam" id="NF000986">
    <property type="entry name" value="PRK00103.1-4"/>
    <property type="match status" value="1"/>
</dbReference>
<evidence type="ECO:0000313" key="7">
    <source>
        <dbReference type="Proteomes" id="UP000253769"/>
    </source>
</evidence>
<evidence type="ECO:0000256" key="4">
    <source>
        <dbReference type="ARBA" id="ARBA00038303"/>
    </source>
</evidence>
<dbReference type="GO" id="GO:0070038">
    <property type="term" value="F:rRNA (pseudouridine-N3-)-methyltransferase activity"/>
    <property type="evidence" value="ECO:0007669"/>
    <property type="project" value="UniProtKB-UniRule"/>
</dbReference>
<dbReference type="InterPro" id="IPR029028">
    <property type="entry name" value="Alpha/beta_knot_MTases"/>
</dbReference>
<feature type="binding site" evidence="5">
    <location>
        <begin position="123"/>
        <end position="128"/>
    </location>
    <ligand>
        <name>S-adenosyl-L-methionine</name>
        <dbReference type="ChEBI" id="CHEBI:59789"/>
    </ligand>
</feature>
<dbReference type="PANTHER" id="PTHR33603:SF1">
    <property type="entry name" value="RIBOSOMAL RNA LARGE SUBUNIT METHYLTRANSFERASE H"/>
    <property type="match status" value="1"/>
</dbReference>